<sequence length="47" mass="5772">MGNSLLRENRRQQNTQEMPWNVRMQSPKHRTSRKTKAFYHERCVQVI</sequence>
<feature type="region of interest" description="Disordered" evidence="1">
    <location>
        <begin position="1"/>
        <end position="36"/>
    </location>
</feature>
<evidence type="ECO:0000313" key="3">
    <source>
        <dbReference type="EMBL" id="PNJ64104.1"/>
    </source>
</evidence>
<dbReference type="AlphaFoldDB" id="A0A2J8W2V1"/>
<dbReference type="EMBL" id="NDHI03003402">
    <property type="protein sequence ID" value="PNJ64104.1"/>
    <property type="molecule type" value="Genomic_DNA"/>
</dbReference>
<dbReference type="EMBL" id="NDHI03003402">
    <property type="protein sequence ID" value="PNJ64100.1"/>
    <property type="molecule type" value="Genomic_DNA"/>
</dbReference>
<protein>
    <submittedName>
        <fullName evidence="2">GCSAM isoform 3</fullName>
    </submittedName>
    <submittedName>
        <fullName evidence="3">GCSAM isoform 7</fullName>
    </submittedName>
</protein>
<evidence type="ECO:0000256" key="1">
    <source>
        <dbReference type="SAM" id="MobiDB-lite"/>
    </source>
</evidence>
<feature type="compositionally biased region" description="Basic residues" evidence="1">
    <location>
        <begin position="26"/>
        <end position="36"/>
    </location>
</feature>
<gene>
    <name evidence="3" type="ORF">CR201_G0013813</name>
</gene>
<reference evidence="3" key="1">
    <citation type="submission" date="2017-12" db="EMBL/GenBank/DDBJ databases">
        <title>High-resolution comparative analysis of great ape genomes.</title>
        <authorList>
            <person name="Pollen A."/>
            <person name="Hastie A."/>
            <person name="Hormozdiari F."/>
            <person name="Dougherty M."/>
            <person name="Liu R."/>
            <person name="Chaisson M."/>
            <person name="Hoppe E."/>
            <person name="Hill C."/>
            <person name="Pang A."/>
            <person name="Hillier L."/>
            <person name="Baker C."/>
            <person name="Armstrong J."/>
            <person name="Shendure J."/>
            <person name="Paten B."/>
            <person name="Wilson R."/>
            <person name="Chao H."/>
            <person name="Schneider V."/>
            <person name="Ventura M."/>
            <person name="Kronenberg Z."/>
            <person name="Murali S."/>
            <person name="Gordon D."/>
            <person name="Cantsilieris S."/>
            <person name="Munson K."/>
            <person name="Nelson B."/>
            <person name="Raja A."/>
            <person name="Underwood J."/>
            <person name="Diekhans M."/>
            <person name="Fiddes I."/>
            <person name="Haussler D."/>
            <person name="Eichler E."/>
        </authorList>
    </citation>
    <scope>NUCLEOTIDE SEQUENCE [LARGE SCALE GENOMIC DNA]</scope>
    <source>
        <strain evidence="3">Susie</strain>
    </source>
</reference>
<accession>A0A2J8W2V1</accession>
<proteinExistence type="predicted"/>
<comment type="caution">
    <text evidence="3">The sequence shown here is derived from an EMBL/GenBank/DDBJ whole genome shotgun (WGS) entry which is preliminary data.</text>
</comment>
<name>A0A2J8W2V1_PONAB</name>
<evidence type="ECO:0000313" key="2">
    <source>
        <dbReference type="EMBL" id="PNJ64100.1"/>
    </source>
</evidence>
<organism evidence="3">
    <name type="scientific">Pongo abelii</name>
    <name type="common">Sumatran orangutan</name>
    <name type="synonym">Pongo pygmaeus abelii</name>
    <dbReference type="NCBI Taxonomy" id="9601"/>
    <lineage>
        <taxon>Eukaryota</taxon>
        <taxon>Metazoa</taxon>
        <taxon>Chordata</taxon>
        <taxon>Craniata</taxon>
        <taxon>Vertebrata</taxon>
        <taxon>Euteleostomi</taxon>
        <taxon>Mammalia</taxon>
        <taxon>Eutheria</taxon>
        <taxon>Euarchontoglires</taxon>
        <taxon>Primates</taxon>
        <taxon>Haplorrhini</taxon>
        <taxon>Catarrhini</taxon>
        <taxon>Hominidae</taxon>
        <taxon>Pongo</taxon>
    </lineage>
</organism>